<evidence type="ECO:0000259" key="2">
    <source>
        <dbReference type="PROSITE" id="PS50119"/>
    </source>
</evidence>
<dbReference type="PANTHER" id="PTHR31065:SF41">
    <property type="entry name" value="PLATZ TRANSCRIPTION FACTOR FAMILY PROTEIN"/>
    <property type="match status" value="1"/>
</dbReference>
<dbReference type="PANTHER" id="PTHR31065">
    <property type="entry name" value="PLATZ TRANSCRIPTION FACTOR FAMILY PROTEIN"/>
    <property type="match status" value="1"/>
</dbReference>
<sequence>MVGCKFYIKKNNTDWLNTLLHQEFFSSCYHHQEFGKNEKNLFCIDCNVEFCKHCITAHCVHRRLQIFKYVYHDVVRLQEIQKHLDCSKIQTYKINGEKAVHLNPRPRSKDTKPSTKSKCAASCEACGRYIQDHPNCFCSIACKVSVVSMQPLEQSHHKIFTVPIPQYGDLSLKESYNSETETSEMESSLSLSESVEEVHAWERAALKPRKLSHKRKGIPLRAPFC</sequence>
<dbReference type="InterPro" id="IPR000315">
    <property type="entry name" value="Znf_B-box"/>
</dbReference>
<dbReference type="GO" id="GO:0008270">
    <property type="term" value="F:zinc ion binding"/>
    <property type="evidence" value="ECO:0007669"/>
    <property type="project" value="UniProtKB-KW"/>
</dbReference>
<accession>A0A978UN39</accession>
<dbReference type="Pfam" id="PF04640">
    <property type="entry name" value="PLATZ"/>
    <property type="match status" value="1"/>
</dbReference>
<keyword evidence="1" id="KW-0863">Zinc-finger</keyword>
<evidence type="ECO:0000313" key="4">
    <source>
        <dbReference type="Proteomes" id="UP000813462"/>
    </source>
</evidence>
<gene>
    <name evidence="3" type="ORF">FEM48_Zijuj10G0114300</name>
</gene>
<organism evidence="3 4">
    <name type="scientific">Ziziphus jujuba var. spinosa</name>
    <dbReference type="NCBI Taxonomy" id="714518"/>
    <lineage>
        <taxon>Eukaryota</taxon>
        <taxon>Viridiplantae</taxon>
        <taxon>Streptophyta</taxon>
        <taxon>Embryophyta</taxon>
        <taxon>Tracheophyta</taxon>
        <taxon>Spermatophyta</taxon>
        <taxon>Magnoliopsida</taxon>
        <taxon>eudicotyledons</taxon>
        <taxon>Gunneridae</taxon>
        <taxon>Pentapetalae</taxon>
        <taxon>rosids</taxon>
        <taxon>fabids</taxon>
        <taxon>Rosales</taxon>
        <taxon>Rhamnaceae</taxon>
        <taxon>Paliureae</taxon>
        <taxon>Ziziphus</taxon>
    </lineage>
</organism>
<name>A0A978UN39_ZIZJJ</name>
<dbReference type="OrthoDB" id="724537at2759"/>
<proteinExistence type="predicted"/>
<dbReference type="EMBL" id="JAEACU010000010">
    <property type="protein sequence ID" value="KAH7516241.1"/>
    <property type="molecule type" value="Genomic_DNA"/>
</dbReference>
<evidence type="ECO:0000256" key="1">
    <source>
        <dbReference type="PROSITE-ProRule" id="PRU00024"/>
    </source>
</evidence>
<comment type="caution">
    <text evidence="3">The sequence shown here is derived from an EMBL/GenBank/DDBJ whole genome shotgun (WGS) entry which is preliminary data.</text>
</comment>
<dbReference type="InterPro" id="IPR006734">
    <property type="entry name" value="PLATZ"/>
</dbReference>
<dbReference type="AlphaFoldDB" id="A0A978UN39"/>
<dbReference type="Proteomes" id="UP000813462">
    <property type="component" value="Unassembled WGS sequence"/>
</dbReference>
<reference evidence="3" key="1">
    <citation type="journal article" date="2021" name="Front. Plant Sci.">
        <title>Chromosome-Scale Genome Assembly for Chinese Sour Jujube and Insights Into Its Genome Evolution and Domestication Signature.</title>
        <authorList>
            <person name="Shen L.-Y."/>
            <person name="Luo H."/>
            <person name="Wang X.-L."/>
            <person name="Wang X.-M."/>
            <person name="Qiu X.-J."/>
            <person name="Liu H."/>
            <person name="Zhou S.-S."/>
            <person name="Jia K.-H."/>
            <person name="Nie S."/>
            <person name="Bao Y.-T."/>
            <person name="Zhang R.-G."/>
            <person name="Yun Q.-Z."/>
            <person name="Chai Y.-H."/>
            <person name="Lu J.-Y."/>
            <person name="Li Y."/>
            <person name="Zhao S.-W."/>
            <person name="Mao J.-F."/>
            <person name="Jia S.-G."/>
            <person name="Mao Y.-M."/>
        </authorList>
    </citation>
    <scope>NUCLEOTIDE SEQUENCE</scope>
    <source>
        <strain evidence="3">AT0</strain>
        <tissue evidence="3">Leaf</tissue>
    </source>
</reference>
<keyword evidence="1" id="KW-0479">Metal-binding</keyword>
<protein>
    <recommendedName>
        <fullName evidence="2">B box-type domain-containing protein</fullName>
    </recommendedName>
</protein>
<keyword evidence="1" id="KW-0862">Zinc</keyword>
<dbReference type="PROSITE" id="PS50119">
    <property type="entry name" value="ZF_BBOX"/>
    <property type="match status" value="1"/>
</dbReference>
<evidence type="ECO:0000313" key="3">
    <source>
        <dbReference type="EMBL" id="KAH7516241.1"/>
    </source>
</evidence>
<feature type="domain" description="B box-type" evidence="2">
    <location>
        <begin position="28"/>
        <end position="66"/>
    </location>
</feature>